<dbReference type="PRINTS" id="PR00884">
    <property type="entry name" value="RIBOSOMALHS6"/>
</dbReference>
<organism evidence="2 3">
    <name type="scientific">Clostridium thermosuccinogenes</name>
    <dbReference type="NCBI Taxonomy" id="84032"/>
    <lineage>
        <taxon>Bacteria</taxon>
        <taxon>Bacillati</taxon>
        <taxon>Bacillota</taxon>
        <taxon>Clostridia</taxon>
        <taxon>Eubacteriales</taxon>
        <taxon>Clostridiaceae</taxon>
        <taxon>Clostridium</taxon>
    </lineage>
</organism>
<dbReference type="EMBL" id="NIOJ01000013">
    <property type="protein sequence ID" value="PNU00063.1"/>
    <property type="molecule type" value="Genomic_DNA"/>
</dbReference>
<name>A0A2K2FH46_9CLOT</name>
<evidence type="ECO:0000313" key="2">
    <source>
        <dbReference type="EMBL" id="PNU00063.1"/>
    </source>
</evidence>
<comment type="caution">
    <text evidence="2">The sequence shown here is derived from an EMBL/GenBank/DDBJ whole genome shotgun (WGS) entry which is preliminary data.</text>
</comment>
<keyword evidence="2" id="KW-0689">Ribosomal protein</keyword>
<gene>
    <name evidence="2" type="ORF">CDQ84_06915</name>
</gene>
<protein>
    <submittedName>
        <fullName evidence="2">50S ribosomal protein L7ae-like protein</fullName>
    </submittedName>
</protein>
<accession>A0A2K2FH46</accession>
<dbReference type="AlphaFoldDB" id="A0A2K2FH46"/>
<dbReference type="InterPro" id="IPR004038">
    <property type="entry name" value="Ribosomal_eL8/eL30/eS12/Gad45"/>
</dbReference>
<feature type="domain" description="Ribosomal protein eL8/eL30/eS12/Gadd45" evidence="1">
    <location>
        <begin position="6"/>
        <end position="76"/>
    </location>
</feature>
<keyword evidence="3" id="KW-1185">Reference proteome</keyword>
<dbReference type="OrthoDB" id="2353623at2"/>
<dbReference type="SUPFAM" id="SSF55315">
    <property type="entry name" value="L30e-like"/>
    <property type="match status" value="1"/>
</dbReference>
<dbReference type="Gene3D" id="3.30.1330.30">
    <property type="match status" value="1"/>
</dbReference>
<evidence type="ECO:0000259" key="1">
    <source>
        <dbReference type="Pfam" id="PF01248"/>
    </source>
</evidence>
<dbReference type="GO" id="GO:0005840">
    <property type="term" value="C:ribosome"/>
    <property type="evidence" value="ECO:0007669"/>
    <property type="project" value="UniProtKB-KW"/>
</dbReference>
<dbReference type="Proteomes" id="UP000236151">
    <property type="component" value="Unassembled WGS sequence"/>
</dbReference>
<keyword evidence="2" id="KW-0687">Ribonucleoprotein</keyword>
<dbReference type="Pfam" id="PF01248">
    <property type="entry name" value="Ribosomal_L7Ae"/>
    <property type="match status" value="1"/>
</dbReference>
<evidence type="ECO:0000313" key="3">
    <source>
        <dbReference type="Proteomes" id="UP000236151"/>
    </source>
</evidence>
<reference evidence="2 3" key="1">
    <citation type="submission" date="2017-06" db="EMBL/GenBank/DDBJ databases">
        <title>Investigating the central metabolism of Clostridium thermosuccinogenes.</title>
        <authorList>
            <person name="Koendjbiharie J.G."/>
            <person name="van Kranenburg R."/>
        </authorList>
    </citation>
    <scope>NUCLEOTIDE SEQUENCE [LARGE SCALE GENOMIC DNA]</scope>
    <source>
        <strain evidence="2 3">DSM 5806</strain>
    </source>
</reference>
<proteinExistence type="predicted"/>
<dbReference type="InterPro" id="IPR029064">
    <property type="entry name" value="Ribosomal_eL30-like_sf"/>
</dbReference>
<dbReference type="KEGG" id="cthd:CDO33_15550"/>
<sequence>MLDELKNGRKTVGIKQSLKAVEAGTARLLFIAKDADEKVVGNLKVLAQNSSIEIVYVDTMKQLGKACGIEVGASAACLLK</sequence>
<dbReference type="RefSeq" id="WP_103080999.1">
    <property type="nucleotide sequence ID" value="NZ_CP021850.1"/>
</dbReference>